<feature type="compositionally biased region" description="Basic and acidic residues" evidence="1">
    <location>
        <begin position="365"/>
        <end position="374"/>
    </location>
</feature>
<feature type="compositionally biased region" description="Low complexity" evidence="1">
    <location>
        <begin position="319"/>
        <end position="329"/>
    </location>
</feature>
<feature type="region of interest" description="Disordered" evidence="1">
    <location>
        <begin position="63"/>
        <end position="88"/>
    </location>
</feature>
<name>A0A1X7S992_ZYMT9</name>
<evidence type="ECO:0000256" key="1">
    <source>
        <dbReference type="SAM" id="MobiDB-lite"/>
    </source>
</evidence>
<organism evidence="2 3">
    <name type="scientific">Zymoseptoria tritici (strain ST99CH_3D7)</name>
    <dbReference type="NCBI Taxonomy" id="1276538"/>
    <lineage>
        <taxon>Eukaryota</taxon>
        <taxon>Fungi</taxon>
        <taxon>Dikarya</taxon>
        <taxon>Ascomycota</taxon>
        <taxon>Pezizomycotina</taxon>
        <taxon>Dothideomycetes</taxon>
        <taxon>Dothideomycetidae</taxon>
        <taxon>Mycosphaerellales</taxon>
        <taxon>Mycosphaerellaceae</taxon>
        <taxon>Zymoseptoria</taxon>
    </lineage>
</organism>
<protein>
    <submittedName>
        <fullName evidence="2">Uncharacterized protein</fullName>
    </submittedName>
</protein>
<proteinExistence type="predicted"/>
<feature type="region of interest" description="Disordered" evidence="1">
    <location>
        <begin position="351"/>
        <end position="382"/>
    </location>
</feature>
<gene>
    <name evidence="2" type="ORF">ZT3D7_G11419</name>
</gene>
<dbReference type="Proteomes" id="UP000215127">
    <property type="component" value="Chromosome 13"/>
</dbReference>
<feature type="compositionally biased region" description="Basic residues" evidence="1">
    <location>
        <begin position="305"/>
        <end position="314"/>
    </location>
</feature>
<feature type="compositionally biased region" description="Acidic residues" evidence="1">
    <location>
        <begin position="272"/>
        <end position="293"/>
    </location>
</feature>
<evidence type="ECO:0000313" key="2">
    <source>
        <dbReference type="EMBL" id="SMQ56264.1"/>
    </source>
</evidence>
<sequence>MPTKRYKSARAAAQFDKKKKPNEDETSPPRTSNGGALDQVLSGTIPKDPTPIATTLALNLSDTTTPFLPQSPPSALATPIDSGTELPNEPPTLQLNAPTPTSFPLSEKNAAFFNKWLSRFHAYISTFPTTNSLEPFPSFCHAGLDLLIAFTRDVTKEHIAKKGLPHDEMLTPPGAPVQETVFTNPFYAGDKVKNFLDVNFERWRLTRDEGEELQGVRWEDAGEEYRRDVEGLLERVEGLCEVGTWERVNRKVRELKREGRFGEKYRPKDVVKEEEDLEGEGGDEVGSGEEGDSEGEKVVVAVPAKKGRGQKKKSKVAEEGVVSEEPVGGAKEEEHSCGCLGCTVLGDGEKIDEEAREGGGVSVPDDEKTTKTAKENPANEQPFDAVKLGAAARALREL</sequence>
<keyword evidence="3" id="KW-1185">Reference proteome</keyword>
<feature type="region of interest" description="Disordered" evidence="1">
    <location>
        <begin position="271"/>
        <end position="334"/>
    </location>
</feature>
<accession>A0A1X7S992</accession>
<dbReference type="EMBL" id="LT853704">
    <property type="protein sequence ID" value="SMQ56264.1"/>
    <property type="molecule type" value="Genomic_DNA"/>
</dbReference>
<evidence type="ECO:0000313" key="3">
    <source>
        <dbReference type="Proteomes" id="UP000215127"/>
    </source>
</evidence>
<reference evidence="2 3" key="1">
    <citation type="submission" date="2016-06" db="EMBL/GenBank/DDBJ databases">
        <authorList>
            <person name="Kjaerup R.B."/>
            <person name="Dalgaard T.S."/>
            <person name="Juul-Madsen H.R."/>
        </authorList>
    </citation>
    <scope>NUCLEOTIDE SEQUENCE [LARGE SCALE GENOMIC DNA]</scope>
</reference>
<feature type="region of interest" description="Disordered" evidence="1">
    <location>
        <begin position="1"/>
        <end position="48"/>
    </location>
</feature>
<dbReference type="AlphaFoldDB" id="A0A1X7S992"/>